<reference evidence="2 3" key="1">
    <citation type="journal article" date="2013" name="BMC Genomics">
        <title>The miniature genome of a carnivorous plant Genlisea aurea contains a low number of genes and short non-coding sequences.</title>
        <authorList>
            <person name="Leushkin E.V."/>
            <person name="Sutormin R.A."/>
            <person name="Nabieva E.R."/>
            <person name="Penin A.A."/>
            <person name="Kondrashov A.S."/>
            <person name="Logacheva M.D."/>
        </authorList>
    </citation>
    <scope>NUCLEOTIDE SEQUENCE [LARGE SCALE GENOMIC DNA]</scope>
</reference>
<dbReference type="OrthoDB" id="1916829at2759"/>
<evidence type="ECO:0000256" key="1">
    <source>
        <dbReference type="SAM" id="Phobius"/>
    </source>
</evidence>
<keyword evidence="1" id="KW-1133">Transmembrane helix</keyword>
<sequence>MAERIKNLFRAIEIAFAVIFMLWAFPKLPSAVEFARRLFAVVLSHPFVFLLGNLIALVLFYESRSLQGAAAAAAAEEEEAVTEVAGSGFEDDGRRRMGAAAEMNGDELRRASEEFIEKQVVFHKRENMGF</sequence>
<protein>
    <recommendedName>
        <fullName evidence="4">DUF4408 domain-containing protein</fullName>
    </recommendedName>
</protein>
<keyword evidence="3" id="KW-1185">Reference proteome</keyword>
<organism evidence="2 3">
    <name type="scientific">Genlisea aurea</name>
    <dbReference type="NCBI Taxonomy" id="192259"/>
    <lineage>
        <taxon>Eukaryota</taxon>
        <taxon>Viridiplantae</taxon>
        <taxon>Streptophyta</taxon>
        <taxon>Embryophyta</taxon>
        <taxon>Tracheophyta</taxon>
        <taxon>Spermatophyta</taxon>
        <taxon>Magnoliopsida</taxon>
        <taxon>eudicotyledons</taxon>
        <taxon>Gunneridae</taxon>
        <taxon>Pentapetalae</taxon>
        <taxon>asterids</taxon>
        <taxon>lamiids</taxon>
        <taxon>Lamiales</taxon>
        <taxon>Lentibulariaceae</taxon>
        <taxon>Genlisea</taxon>
    </lineage>
</organism>
<feature type="transmembrane region" description="Helical" evidence="1">
    <location>
        <begin position="38"/>
        <end position="61"/>
    </location>
</feature>
<dbReference type="EMBL" id="AUSU01005124">
    <property type="protein sequence ID" value="EPS63987.1"/>
    <property type="molecule type" value="Genomic_DNA"/>
</dbReference>
<comment type="caution">
    <text evidence="2">The sequence shown here is derived from an EMBL/GenBank/DDBJ whole genome shotgun (WGS) entry which is preliminary data.</text>
</comment>
<evidence type="ECO:0008006" key="4">
    <source>
        <dbReference type="Google" id="ProtNLM"/>
    </source>
</evidence>
<evidence type="ECO:0000313" key="3">
    <source>
        <dbReference type="Proteomes" id="UP000015453"/>
    </source>
</evidence>
<accession>S8DVP7</accession>
<gene>
    <name evidence="2" type="ORF">M569_10803</name>
</gene>
<keyword evidence="1" id="KW-0472">Membrane</keyword>
<dbReference type="Proteomes" id="UP000015453">
    <property type="component" value="Unassembled WGS sequence"/>
</dbReference>
<keyword evidence="1" id="KW-0812">Transmembrane</keyword>
<name>S8DVP7_9LAMI</name>
<dbReference type="AlphaFoldDB" id="S8DVP7"/>
<dbReference type="PANTHER" id="PTHR33640:SF3">
    <property type="entry name" value="DUF4408 DOMAIN-CONTAINING PROTEIN"/>
    <property type="match status" value="1"/>
</dbReference>
<evidence type="ECO:0000313" key="2">
    <source>
        <dbReference type="EMBL" id="EPS63987.1"/>
    </source>
</evidence>
<proteinExistence type="predicted"/>
<dbReference type="PANTHER" id="PTHR33640">
    <property type="entry name" value="TRANSMEMBRANE PROTEIN"/>
    <property type="match status" value="1"/>
</dbReference>
<feature type="transmembrane region" description="Helical" evidence="1">
    <location>
        <begin position="7"/>
        <end position="26"/>
    </location>
</feature>